<evidence type="ECO:0000259" key="1">
    <source>
        <dbReference type="Pfam" id="PF12728"/>
    </source>
</evidence>
<gene>
    <name evidence="2" type="ORF">NON19_08085</name>
</gene>
<dbReference type="InterPro" id="IPR009061">
    <property type="entry name" value="DNA-bd_dom_put_sf"/>
</dbReference>
<comment type="caution">
    <text evidence="2">The sequence shown here is derived from an EMBL/GenBank/DDBJ whole genome shotgun (WGS) entry which is preliminary data.</text>
</comment>
<accession>A0ABT1P9E0</accession>
<dbReference type="Proteomes" id="UP001206206">
    <property type="component" value="Unassembled WGS sequence"/>
</dbReference>
<dbReference type="RefSeq" id="WP_255926003.1">
    <property type="nucleotide sequence ID" value="NZ_JANFNH010000005.1"/>
</dbReference>
<name>A0ABT1P9E0_9ACTN</name>
<dbReference type="Pfam" id="PF12728">
    <property type="entry name" value="HTH_17"/>
    <property type="match status" value="1"/>
</dbReference>
<dbReference type="SUPFAM" id="SSF46955">
    <property type="entry name" value="Putative DNA-binding domain"/>
    <property type="match status" value="1"/>
</dbReference>
<keyword evidence="3" id="KW-1185">Reference proteome</keyword>
<sequence>MRGGSNQLLTPGQAAAFLAVPLSTLYSNWRRWGVPAYRVGKHLRFRERDLEAWLSRQVVR</sequence>
<reference evidence="2 3" key="1">
    <citation type="submission" date="2022-06" db="EMBL/GenBank/DDBJ databases">
        <title>Draft genome sequence of type strain Streptomyces rubrisoli DSM 42083.</title>
        <authorList>
            <person name="Duangmal K."/>
            <person name="Klaysubun C."/>
        </authorList>
    </citation>
    <scope>NUCLEOTIDE SEQUENCE [LARGE SCALE GENOMIC DNA]</scope>
    <source>
        <strain evidence="2 3">DSM 42083</strain>
    </source>
</reference>
<dbReference type="InterPro" id="IPR010093">
    <property type="entry name" value="SinI_DNA-bd"/>
</dbReference>
<evidence type="ECO:0000313" key="2">
    <source>
        <dbReference type="EMBL" id="MCQ4041994.1"/>
    </source>
</evidence>
<dbReference type="EMBL" id="JANFNH010000005">
    <property type="protein sequence ID" value="MCQ4041994.1"/>
    <property type="molecule type" value="Genomic_DNA"/>
</dbReference>
<protein>
    <submittedName>
        <fullName evidence="2">Helix-turn-helix domain-containing protein</fullName>
    </submittedName>
</protein>
<evidence type="ECO:0000313" key="3">
    <source>
        <dbReference type="Proteomes" id="UP001206206"/>
    </source>
</evidence>
<dbReference type="InterPro" id="IPR041657">
    <property type="entry name" value="HTH_17"/>
</dbReference>
<organism evidence="2 3">
    <name type="scientific">Streptantibioticus rubrisoli</name>
    <dbReference type="NCBI Taxonomy" id="1387313"/>
    <lineage>
        <taxon>Bacteria</taxon>
        <taxon>Bacillati</taxon>
        <taxon>Actinomycetota</taxon>
        <taxon>Actinomycetes</taxon>
        <taxon>Kitasatosporales</taxon>
        <taxon>Streptomycetaceae</taxon>
        <taxon>Streptantibioticus</taxon>
    </lineage>
</organism>
<dbReference type="NCBIfam" id="TIGR01764">
    <property type="entry name" value="excise"/>
    <property type="match status" value="1"/>
</dbReference>
<feature type="domain" description="Helix-turn-helix" evidence="1">
    <location>
        <begin position="8"/>
        <end position="57"/>
    </location>
</feature>
<proteinExistence type="predicted"/>